<dbReference type="EMBL" id="CP157390">
    <property type="protein sequence ID" value="XBM49512.1"/>
    <property type="molecule type" value="Genomic_DNA"/>
</dbReference>
<dbReference type="PANTHER" id="PTHR43649:SF12">
    <property type="entry name" value="DIACETYLCHITOBIOSE BINDING PROTEIN DASA"/>
    <property type="match status" value="1"/>
</dbReference>
<gene>
    <name evidence="2" type="ORF">AAME72_06520</name>
</gene>
<reference evidence="2" key="1">
    <citation type="submission" date="2024-05" db="EMBL/GenBank/DDBJ databases">
        <title>The Natural Products Discovery Center: Release of the First 8490 Sequenced Strains for Exploring Actinobacteria Biosynthetic Diversity.</title>
        <authorList>
            <person name="Kalkreuter E."/>
            <person name="Kautsar S.A."/>
            <person name="Yang D."/>
            <person name="Bader C.D."/>
            <person name="Teijaro C.N."/>
            <person name="Fluegel L."/>
            <person name="Davis C.M."/>
            <person name="Simpson J.R."/>
            <person name="Lauterbach L."/>
            <person name="Steele A.D."/>
            <person name="Gui C."/>
            <person name="Meng S."/>
            <person name="Li G."/>
            <person name="Viehrig K."/>
            <person name="Ye F."/>
            <person name="Su P."/>
            <person name="Kiefer A.F."/>
            <person name="Nichols A."/>
            <person name="Cepeda A.J."/>
            <person name="Yan W."/>
            <person name="Fan B."/>
            <person name="Jiang Y."/>
            <person name="Adhikari A."/>
            <person name="Zheng C.-J."/>
            <person name="Schuster L."/>
            <person name="Cowan T.M."/>
            <person name="Smanski M.J."/>
            <person name="Chevrette M.G."/>
            <person name="de Carvalho L.P.S."/>
            <person name="Shen B."/>
        </authorList>
    </citation>
    <scope>NUCLEOTIDE SEQUENCE</scope>
    <source>
        <strain evidence="2">NPDC080035</strain>
    </source>
</reference>
<proteinExistence type="predicted"/>
<dbReference type="InterPro" id="IPR050490">
    <property type="entry name" value="Bact_solute-bd_prot1"/>
</dbReference>
<feature type="chain" id="PRO_5043649808" evidence="1">
    <location>
        <begin position="22"/>
        <end position="456"/>
    </location>
</feature>
<dbReference type="PROSITE" id="PS51257">
    <property type="entry name" value="PROKAR_LIPOPROTEIN"/>
    <property type="match status" value="1"/>
</dbReference>
<dbReference type="Pfam" id="PF01547">
    <property type="entry name" value="SBP_bac_1"/>
    <property type="match status" value="1"/>
</dbReference>
<dbReference type="RefSeq" id="WP_348789430.1">
    <property type="nucleotide sequence ID" value="NZ_CP157390.1"/>
</dbReference>
<protein>
    <submittedName>
        <fullName evidence="2">Extracellular solute-binding protein</fullName>
    </submittedName>
</protein>
<keyword evidence="1" id="KW-0732">Signal</keyword>
<dbReference type="PANTHER" id="PTHR43649">
    <property type="entry name" value="ARABINOSE-BINDING PROTEIN-RELATED"/>
    <property type="match status" value="1"/>
</dbReference>
<organism evidence="2">
    <name type="scientific">Leifsonia sp. NPDC080035</name>
    <dbReference type="NCBI Taxonomy" id="3143936"/>
    <lineage>
        <taxon>Bacteria</taxon>
        <taxon>Bacillati</taxon>
        <taxon>Actinomycetota</taxon>
        <taxon>Actinomycetes</taxon>
        <taxon>Micrococcales</taxon>
        <taxon>Microbacteriaceae</taxon>
        <taxon>Leifsonia</taxon>
    </lineage>
</organism>
<name>A0AAU7GFP2_9MICO</name>
<evidence type="ECO:0000313" key="2">
    <source>
        <dbReference type="EMBL" id="XBM49512.1"/>
    </source>
</evidence>
<dbReference type="Gene3D" id="3.40.190.10">
    <property type="entry name" value="Periplasmic binding protein-like II"/>
    <property type="match status" value="1"/>
</dbReference>
<feature type="signal peptide" evidence="1">
    <location>
        <begin position="1"/>
        <end position="21"/>
    </location>
</feature>
<dbReference type="InterPro" id="IPR006059">
    <property type="entry name" value="SBP"/>
</dbReference>
<sequence length="456" mass="48459">MIKRHTALAALAVTASVALLAGCSSSGGGSSSTDFSKDAKGTLNAWGFDNADEVGTSRLDYAKDQLKGVTIKIDKTPFDAQKFTTRVAGGNVPDVVQMDRQFVATYAAQGLILPLDQCYSTHSVDPKKSYYQSVLDDVTYKGKVYAVPQFYQPPAIMTNERVMKAAGVTDADIDTSKPDTLVAAIKKMYKASGGNPSTLGFDPQASGQAGLWILAYGGQIIGSDGKPTLDDSKNQKGLEVLKQIADAQGGYAKMKSFTDSFDFFGENNQYVKDQVGAEVNAQWYVNVLTPFVDKVDIGAVPFKNSDGQPFAVASGTSFVIPAGAKNKDAACAWALNLTNLQAWEAAGAARQKTIDKTPGAINTGLFTGSPEADKTLREKYVKSSGNKGFDEAISTYYDVVDQGKSFGASPAGQQIQTELQNAIQSYLLGNKSAQKALQDAQAAAMTAYQQSTKSSK</sequence>
<dbReference type="SUPFAM" id="SSF53850">
    <property type="entry name" value="Periplasmic binding protein-like II"/>
    <property type="match status" value="1"/>
</dbReference>
<evidence type="ECO:0000256" key="1">
    <source>
        <dbReference type="SAM" id="SignalP"/>
    </source>
</evidence>
<dbReference type="AlphaFoldDB" id="A0AAU7GFP2"/>
<accession>A0AAU7GFP2</accession>